<name>A0A8C6XIJ1_NAJNA</name>
<keyword evidence="4" id="KW-1185">Reference proteome</keyword>
<dbReference type="OrthoDB" id="449252at2759"/>
<protein>
    <submittedName>
        <fullName evidence="3">CDGSH iron sulfur domain 2</fullName>
    </submittedName>
</protein>
<keyword evidence="1" id="KW-0812">Transmembrane</keyword>
<dbReference type="InterPro" id="IPR019610">
    <property type="entry name" value="FeS-contain_mitoNEET_N"/>
</dbReference>
<dbReference type="PANTHER" id="PTHR13680:SF33">
    <property type="entry name" value="CDGSH IRON-SULFUR DOMAIN-CONTAINING PROTEIN 2"/>
    <property type="match status" value="1"/>
</dbReference>
<evidence type="ECO:0000313" key="4">
    <source>
        <dbReference type="Proteomes" id="UP000694559"/>
    </source>
</evidence>
<reference evidence="3" key="2">
    <citation type="submission" date="2025-09" db="UniProtKB">
        <authorList>
            <consortium name="Ensembl"/>
        </authorList>
    </citation>
    <scope>IDENTIFICATION</scope>
</reference>
<dbReference type="InterPro" id="IPR042216">
    <property type="entry name" value="MitoNEET_CISD"/>
</dbReference>
<evidence type="ECO:0000259" key="2">
    <source>
        <dbReference type="Pfam" id="PF10660"/>
    </source>
</evidence>
<organism evidence="3 4">
    <name type="scientific">Naja naja</name>
    <name type="common">Indian cobra</name>
    <dbReference type="NCBI Taxonomy" id="35670"/>
    <lineage>
        <taxon>Eukaryota</taxon>
        <taxon>Metazoa</taxon>
        <taxon>Chordata</taxon>
        <taxon>Craniata</taxon>
        <taxon>Vertebrata</taxon>
        <taxon>Euteleostomi</taxon>
        <taxon>Lepidosauria</taxon>
        <taxon>Squamata</taxon>
        <taxon>Bifurcata</taxon>
        <taxon>Unidentata</taxon>
        <taxon>Episquamata</taxon>
        <taxon>Toxicofera</taxon>
        <taxon>Serpentes</taxon>
        <taxon>Colubroidea</taxon>
        <taxon>Elapidae</taxon>
        <taxon>Elapinae</taxon>
        <taxon>Naja</taxon>
    </lineage>
</organism>
<reference evidence="3" key="1">
    <citation type="submission" date="2025-08" db="UniProtKB">
        <authorList>
            <consortium name="Ensembl"/>
        </authorList>
    </citation>
    <scope>IDENTIFICATION</scope>
</reference>
<dbReference type="InterPro" id="IPR045131">
    <property type="entry name" value="CISD1/2"/>
</dbReference>
<dbReference type="Ensembl" id="ENSNNAT00000015369.1">
    <property type="protein sequence ID" value="ENSNNAP00000014659.1"/>
    <property type="gene ID" value="ENSNNAG00000009897.1"/>
</dbReference>
<evidence type="ECO:0000256" key="1">
    <source>
        <dbReference type="SAM" id="Phobius"/>
    </source>
</evidence>
<sequence length="127" mass="14423">MGNALVPTACYENIPVYSPLCSLLSCNPFPSISEWLWLLPFLGVLALRGYLAIRPFLPMKKQQKDSLINLKIQKDNTKVVNKINIEDLCHTKAVYCRCWRSKTVSCLIEVILFICGILFTQGHSCFL</sequence>
<proteinExistence type="predicted"/>
<dbReference type="GeneTree" id="ENSGT00940000156660"/>
<feature type="transmembrane region" description="Helical" evidence="1">
    <location>
        <begin position="35"/>
        <end position="53"/>
    </location>
</feature>
<dbReference type="Proteomes" id="UP000694559">
    <property type="component" value="Unplaced"/>
</dbReference>
<dbReference type="PANTHER" id="PTHR13680">
    <property type="entry name" value="CDGSH IRON-SULFUR DOMAIN-CONTAINING PROTEIN 1"/>
    <property type="match status" value="1"/>
</dbReference>
<evidence type="ECO:0000313" key="3">
    <source>
        <dbReference type="Ensembl" id="ENSNNAP00000014659.1"/>
    </source>
</evidence>
<dbReference type="GO" id="GO:0051537">
    <property type="term" value="F:2 iron, 2 sulfur cluster binding"/>
    <property type="evidence" value="ECO:0007669"/>
    <property type="project" value="InterPro"/>
</dbReference>
<dbReference type="Gene3D" id="3.40.5.90">
    <property type="entry name" value="CDGSH iron-sulfur domain, mitoNEET-type"/>
    <property type="match status" value="1"/>
</dbReference>
<accession>A0A8C6XIJ1</accession>
<keyword evidence="1" id="KW-0472">Membrane</keyword>
<feature type="domain" description="Iron sulphur" evidence="2">
    <location>
        <begin position="31"/>
        <end position="63"/>
    </location>
</feature>
<dbReference type="GO" id="GO:0010506">
    <property type="term" value="P:regulation of autophagy"/>
    <property type="evidence" value="ECO:0007669"/>
    <property type="project" value="InterPro"/>
</dbReference>
<dbReference type="Pfam" id="PF10660">
    <property type="entry name" value="MitoNEET_N"/>
    <property type="match status" value="1"/>
</dbReference>
<keyword evidence="1" id="KW-1133">Transmembrane helix</keyword>
<dbReference type="GO" id="GO:0005741">
    <property type="term" value="C:mitochondrial outer membrane"/>
    <property type="evidence" value="ECO:0007669"/>
    <property type="project" value="TreeGrafter"/>
</dbReference>
<dbReference type="GO" id="GO:0000422">
    <property type="term" value="P:autophagy of mitochondrion"/>
    <property type="evidence" value="ECO:0007669"/>
    <property type="project" value="TreeGrafter"/>
</dbReference>
<dbReference type="AlphaFoldDB" id="A0A8C6XIJ1"/>